<dbReference type="Pfam" id="PF00990">
    <property type="entry name" value="GGDEF"/>
    <property type="match status" value="1"/>
</dbReference>
<dbReference type="InterPro" id="IPR000160">
    <property type="entry name" value="GGDEF_dom"/>
</dbReference>
<protein>
    <recommendedName>
        <fullName evidence="1">GGDEF domain-containing protein</fullName>
    </recommendedName>
</protein>
<dbReference type="AlphaFoldDB" id="A0A1F7U3U3"/>
<organism evidence="2 3">
    <name type="scientific">Candidatus Uhrbacteria bacterium RIFCSPHIGHO2_02_FULL_60_10</name>
    <dbReference type="NCBI Taxonomy" id="1802392"/>
    <lineage>
        <taxon>Bacteria</taxon>
        <taxon>Candidatus Uhriibacteriota</taxon>
    </lineage>
</organism>
<dbReference type="Proteomes" id="UP000177088">
    <property type="component" value="Unassembled WGS sequence"/>
</dbReference>
<name>A0A1F7U3U3_9BACT</name>
<reference evidence="2 3" key="1">
    <citation type="journal article" date="2016" name="Nat. Commun.">
        <title>Thousands of microbial genomes shed light on interconnected biogeochemical processes in an aquifer system.</title>
        <authorList>
            <person name="Anantharaman K."/>
            <person name="Brown C.T."/>
            <person name="Hug L.A."/>
            <person name="Sharon I."/>
            <person name="Castelle C.J."/>
            <person name="Probst A.J."/>
            <person name="Thomas B.C."/>
            <person name="Singh A."/>
            <person name="Wilkins M.J."/>
            <person name="Karaoz U."/>
            <person name="Brodie E.L."/>
            <person name="Williams K.H."/>
            <person name="Hubbard S.S."/>
            <person name="Banfield J.F."/>
        </authorList>
    </citation>
    <scope>NUCLEOTIDE SEQUENCE [LARGE SCALE GENOMIC DNA]</scope>
</reference>
<evidence type="ECO:0000259" key="1">
    <source>
        <dbReference type="PROSITE" id="PS50887"/>
    </source>
</evidence>
<proteinExistence type="predicted"/>
<accession>A0A1F7U3U3</accession>
<dbReference type="SUPFAM" id="SSF55073">
    <property type="entry name" value="Nucleotide cyclase"/>
    <property type="match status" value="1"/>
</dbReference>
<dbReference type="EMBL" id="MGEA01000076">
    <property type="protein sequence ID" value="OGL72912.1"/>
    <property type="molecule type" value="Genomic_DNA"/>
</dbReference>
<dbReference type="PROSITE" id="PS50887">
    <property type="entry name" value="GGDEF"/>
    <property type="match status" value="1"/>
</dbReference>
<evidence type="ECO:0000313" key="3">
    <source>
        <dbReference type="Proteomes" id="UP000177088"/>
    </source>
</evidence>
<evidence type="ECO:0000313" key="2">
    <source>
        <dbReference type="EMBL" id="OGL72912.1"/>
    </source>
</evidence>
<sequence length="410" mass="45385">MSHWLEILRSSYALKKKEIGDALAPREVSHLPERARRDLDAYRGKLARLVGGVADQEQTAIIDELMLLHEGAFAMTYSELRFDVGNERLLNEHYAKDKVVDWIREAMEKGLEEKGLERIATLSFDANGLKSVNDNAGHDNGTKYLKSIAEALHNRDGALAAAVKRFNLEAELVSAGGGDEFFLIVRSGQSIAPETLTELMKAAENDLRTVQTQEALDFSDEATVLRFGGLKQEAIAALSRSERSAKAAEIRAKNQIPDGYRMPATASAGAANLRDGLLSAIVDPRAGKRVSDSDDFFRLAQKIMGGMWDSADRMGQDNKKKFKENLKNSGDSQDRFLSLLLHRSGEARDLEQRLDESEKRARFHEVARRSRLAVTKSFKNGEIAAEQAMGLVSAIDEELEQRLGPVAEGE</sequence>
<feature type="domain" description="GGDEF" evidence="1">
    <location>
        <begin position="117"/>
        <end position="261"/>
    </location>
</feature>
<dbReference type="InterPro" id="IPR029787">
    <property type="entry name" value="Nucleotide_cyclase"/>
</dbReference>
<dbReference type="InterPro" id="IPR043128">
    <property type="entry name" value="Rev_trsase/Diguanyl_cyclase"/>
</dbReference>
<comment type="caution">
    <text evidence="2">The sequence shown here is derived from an EMBL/GenBank/DDBJ whole genome shotgun (WGS) entry which is preliminary data.</text>
</comment>
<gene>
    <name evidence="2" type="ORF">A3C96_00960</name>
</gene>
<dbReference type="Gene3D" id="3.30.70.270">
    <property type="match status" value="1"/>
</dbReference>